<proteinExistence type="predicted"/>
<protein>
    <submittedName>
        <fullName evidence="1">Uncharacterized protein</fullName>
    </submittedName>
</protein>
<dbReference type="EMBL" id="CAKLBY020000195">
    <property type="protein sequence ID" value="CAK7933563.1"/>
    <property type="molecule type" value="Genomic_DNA"/>
</dbReference>
<dbReference type="Proteomes" id="UP001162060">
    <property type="component" value="Unassembled WGS sequence"/>
</dbReference>
<reference evidence="1" key="1">
    <citation type="submission" date="2024-01" db="EMBL/GenBank/DDBJ databases">
        <authorList>
            <person name="Webb A."/>
        </authorList>
    </citation>
    <scope>NUCLEOTIDE SEQUENCE</scope>
    <source>
        <strain evidence="1">Pm1</strain>
    </source>
</reference>
<comment type="caution">
    <text evidence="1">The sequence shown here is derived from an EMBL/GenBank/DDBJ whole genome shotgun (WGS) entry which is preliminary data.</text>
</comment>
<dbReference type="AlphaFoldDB" id="A0AAV1UIQ4"/>
<sequence>MGVFRFYSETVESAQVGDGTYSQPLGERCTSRNSFSVSKAATTTTEYEDFVFDPSRFPPSGVAHLKQLCADRSSADRKLLLRKGTDDERKIIVGIAKGYMACRSMPDFLRAVQDSKERLRLYSTVQAQVKGHLVLNLGHTPKFR</sequence>
<evidence type="ECO:0000313" key="1">
    <source>
        <dbReference type="EMBL" id="CAK7933563.1"/>
    </source>
</evidence>
<evidence type="ECO:0000313" key="2">
    <source>
        <dbReference type="Proteomes" id="UP001162060"/>
    </source>
</evidence>
<gene>
    <name evidence="1" type="ORF">PM001_LOCUS18713</name>
</gene>
<accession>A0AAV1UIQ4</accession>
<organism evidence="1 2">
    <name type="scientific">Peronospora matthiolae</name>
    <dbReference type="NCBI Taxonomy" id="2874970"/>
    <lineage>
        <taxon>Eukaryota</taxon>
        <taxon>Sar</taxon>
        <taxon>Stramenopiles</taxon>
        <taxon>Oomycota</taxon>
        <taxon>Peronosporomycetes</taxon>
        <taxon>Peronosporales</taxon>
        <taxon>Peronosporaceae</taxon>
        <taxon>Peronospora</taxon>
    </lineage>
</organism>
<name>A0AAV1UIQ4_9STRA</name>